<evidence type="ECO:0000313" key="1">
    <source>
        <dbReference type="EMBL" id="KAL2788885.1"/>
    </source>
</evidence>
<proteinExistence type="predicted"/>
<comment type="caution">
    <text evidence="1">The sequence shown here is derived from an EMBL/GenBank/DDBJ whole genome shotgun (WGS) entry which is preliminary data.</text>
</comment>
<protein>
    <submittedName>
        <fullName evidence="1">Uncharacterized protein</fullName>
    </submittedName>
</protein>
<gene>
    <name evidence="1" type="ORF">BJX66DRAFT_339819</name>
</gene>
<accession>A0ABR4G035</accession>
<evidence type="ECO:0000313" key="2">
    <source>
        <dbReference type="Proteomes" id="UP001610563"/>
    </source>
</evidence>
<name>A0ABR4G035_9EURO</name>
<organism evidence="1 2">
    <name type="scientific">Aspergillus keveii</name>
    <dbReference type="NCBI Taxonomy" id="714993"/>
    <lineage>
        <taxon>Eukaryota</taxon>
        <taxon>Fungi</taxon>
        <taxon>Dikarya</taxon>
        <taxon>Ascomycota</taxon>
        <taxon>Pezizomycotina</taxon>
        <taxon>Eurotiomycetes</taxon>
        <taxon>Eurotiomycetidae</taxon>
        <taxon>Eurotiales</taxon>
        <taxon>Aspergillaceae</taxon>
        <taxon>Aspergillus</taxon>
        <taxon>Aspergillus subgen. Nidulantes</taxon>
    </lineage>
</organism>
<reference evidence="1 2" key="1">
    <citation type="submission" date="2024-07" db="EMBL/GenBank/DDBJ databases">
        <title>Section-level genome sequencing and comparative genomics of Aspergillus sections Usti and Cavernicolus.</title>
        <authorList>
            <consortium name="Lawrence Berkeley National Laboratory"/>
            <person name="Nybo J.L."/>
            <person name="Vesth T.C."/>
            <person name="Theobald S."/>
            <person name="Frisvad J.C."/>
            <person name="Larsen T.O."/>
            <person name="Kjaerboelling I."/>
            <person name="Rothschild-Mancinelli K."/>
            <person name="Lyhne E.K."/>
            <person name="Kogle M.E."/>
            <person name="Barry K."/>
            <person name="Clum A."/>
            <person name="Na H."/>
            <person name="Ledsgaard L."/>
            <person name="Lin J."/>
            <person name="Lipzen A."/>
            <person name="Kuo A."/>
            <person name="Riley R."/>
            <person name="Mondo S."/>
            <person name="Labutti K."/>
            <person name="Haridas S."/>
            <person name="Pangalinan J."/>
            <person name="Salamov A.A."/>
            <person name="Simmons B.A."/>
            <person name="Magnuson J.K."/>
            <person name="Chen J."/>
            <person name="Drula E."/>
            <person name="Henrissat B."/>
            <person name="Wiebenga A."/>
            <person name="Lubbers R.J."/>
            <person name="Gomes A.C."/>
            <person name="Makela M.R."/>
            <person name="Stajich J."/>
            <person name="Grigoriev I.V."/>
            <person name="Mortensen U.H."/>
            <person name="De Vries R.P."/>
            <person name="Baker S.E."/>
            <person name="Andersen M.R."/>
        </authorList>
    </citation>
    <scope>NUCLEOTIDE SEQUENCE [LARGE SCALE GENOMIC DNA]</scope>
    <source>
        <strain evidence="1 2">CBS 209.92</strain>
    </source>
</reference>
<keyword evidence="2" id="KW-1185">Reference proteome</keyword>
<sequence length="297" mass="33764">MTEDTIHHRNRFRVLTWLSEKTALLAAAKSFYVTPALLDSLGIKSEQLVLKSDGSHEAGRHFFKPQSVDWVASHPPDPTDEYERRGVDRLRKVWLRHDRERNDDEHGAEVIATCLNTEFLTLLRIPAGSGALQKLSGWAEGQYLGEIIKSPFMSPRVLTAGPDESPLAPWALDIHTAWYRRDKQAPHVIATLVHQLAPDAQNLTRSELLIIMGIMRTRFELFDDHEIAPLMVISCFHGTRARIVQAHYDNDQLFIHKSDLVPLNSPEARQRNIPILLAYLSSQPTGDTRHIEPQAER</sequence>
<dbReference type="Proteomes" id="UP001610563">
    <property type="component" value="Unassembled WGS sequence"/>
</dbReference>
<dbReference type="EMBL" id="JBFTWV010000072">
    <property type="protein sequence ID" value="KAL2788885.1"/>
    <property type="molecule type" value="Genomic_DNA"/>
</dbReference>